<dbReference type="Proteomes" id="UP000598971">
    <property type="component" value="Unassembled WGS sequence"/>
</dbReference>
<dbReference type="InterPro" id="IPR006680">
    <property type="entry name" value="Amidohydro-rel"/>
</dbReference>
<accession>A0A8J8FC78</accession>
<dbReference type="InterPro" id="IPR032466">
    <property type="entry name" value="Metal_Hydrolase"/>
</dbReference>
<keyword evidence="1" id="KW-0378">Hydrolase</keyword>
<proteinExistence type="predicted"/>
<name>A0A8J8FC78_9BACT</name>
<dbReference type="PANTHER" id="PTHR43794:SF11">
    <property type="entry name" value="AMIDOHYDROLASE-RELATED DOMAIN-CONTAINING PROTEIN"/>
    <property type="match status" value="1"/>
</dbReference>
<dbReference type="RefSeq" id="WP_171607276.1">
    <property type="nucleotide sequence ID" value="NZ_WHPF01000005.1"/>
</dbReference>
<reference evidence="3" key="1">
    <citation type="submission" date="2019-10" db="EMBL/GenBank/DDBJ databases">
        <title>Draft genome sequence of Panacibacter sp. KCS-6.</title>
        <authorList>
            <person name="Yim K.J."/>
        </authorList>
    </citation>
    <scope>NUCLEOTIDE SEQUENCE</scope>
    <source>
        <strain evidence="3">KCS-6</strain>
    </source>
</reference>
<evidence type="ECO:0000256" key="1">
    <source>
        <dbReference type="ARBA" id="ARBA00022801"/>
    </source>
</evidence>
<sequence length="395" mass="43989">MAYRKFTADYIFTGTNMLYRNQVLITSEQGVIEAIVPLAEAGEDVEKLEGILSPGFINCHCHLELSHMKGVIPNRTGLVSFLIAVTQQRQASEEEILKAIRLAEQELYQSGTMAVGDICNTTHAAPIKHKSAMAYYNFIESLGFAAGKSKGRFLLAQQVFNQYNSLLPQYTAAIVPHAPYSVREEMFALINAQAAGKTIAIHNQESPDENMLYQNGNGDFNRLYQSLHTDSSGFTPSGKTSLQTYLPWLEQAAAIMLVHNTFIQQEDIDHTKLPQYQHQDIYFCLCPNANLYIEGTMPPFNLLRKNNCTIVLGTDSYSSNWSLNMLDEIKRVQHESAFSIPTAEILQWATINGAKALQLDDQLGSFEKGKTPGVVLIDNLVNQSITTKSAAKRII</sequence>
<gene>
    <name evidence="3" type="ORF">GD597_07770</name>
</gene>
<dbReference type="Gene3D" id="3.20.20.140">
    <property type="entry name" value="Metal-dependent hydrolases"/>
    <property type="match status" value="1"/>
</dbReference>
<dbReference type="GO" id="GO:0016810">
    <property type="term" value="F:hydrolase activity, acting on carbon-nitrogen (but not peptide) bonds"/>
    <property type="evidence" value="ECO:0007669"/>
    <property type="project" value="InterPro"/>
</dbReference>
<feature type="domain" description="Amidohydrolase-related" evidence="2">
    <location>
        <begin position="51"/>
        <end position="379"/>
    </location>
</feature>
<organism evidence="3 4">
    <name type="scientific">Limnovirga soli</name>
    <dbReference type="NCBI Taxonomy" id="2656915"/>
    <lineage>
        <taxon>Bacteria</taxon>
        <taxon>Pseudomonadati</taxon>
        <taxon>Bacteroidota</taxon>
        <taxon>Chitinophagia</taxon>
        <taxon>Chitinophagales</taxon>
        <taxon>Chitinophagaceae</taxon>
        <taxon>Limnovirga</taxon>
    </lineage>
</organism>
<dbReference type="SUPFAM" id="SSF51338">
    <property type="entry name" value="Composite domain of metallo-dependent hydrolases"/>
    <property type="match status" value="1"/>
</dbReference>
<dbReference type="AlphaFoldDB" id="A0A8J8FC78"/>
<dbReference type="PANTHER" id="PTHR43794">
    <property type="entry name" value="AMINOHYDROLASE SSNA-RELATED"/>
    <property type="match status" value="1"/>
</dbReference>
<dbReference type="InterPro" id="IPR050287">
    <property type="entry name" value="MTA/SAH_deaminase"/>
</dbReference>
<evidence type="ECO:0000313" key="4">
    <source>
        <dbReference type="Proteomes" id="UP000598971"/>
    </source>
</evidence>
<evidence type="ECO:0000259" key="2">
    <source>
        <dbReference type="Pfam" id="PF01979"/>
    </source>
</evidence>
<keyword evidence="4" id="KW-1185">Reference proteome</keyword>
<dbReference type="SUPFAM" id="SSF51556">
    <property type="entry name" value="Metallo-dependent hydrolases"/>
    <property type="match status" value="1"/>
</dbReference>
<protein>
    <submittedName>
        <fullName evidence="3">Amidohydrolase family protein</fullName>
    </submittedName>
</protein>
<dbReference type="Pfam" id="PF01979">
    <property type="entry name" value="Amidohydro_1"/>
    <property type="match status" value="1"/>
</dbReference>
<evidence type="ECO:0000313" key="3">
    <source>
        <dbReference type="EMBL" id="NNV55350.1"/>
    </source>
</evidence>
<comment type="caution">
    <text evidence="3">The sequence shown here is derived from an EMBL/GenBank/DDBJ whole genome shotgun (WGS) entry which is preliminary data.</text>
</comment>
<dbReference type="EMBL" id="WHPF01000005">
    <property type="protein sequence ID" value="NNV55350.1"/>
    <property type="molecule type" value="Genomic_DNA"/>
</dbReference>
<dbReference type="InterPro" id="IPR011059">
    <property type="entry name" value="Metal-dep_hydrolase_composite"/>
</dbReference>